<dbReference type="Pfam" id="PF17162">
    <property type="entry name" value="DUF5118"/>
    <property type="match status" value="1"/>
</dbReference>
<reference evidence="7" key="1">
    <citation type="submission" date="2016-10" db="EMBL/GenBank/DDBJ databases">
        <authorList>
            <person name="Varghese N."/>
            <person name="Submissions S."/>
        </authorList>
    </citation>
    <scope>NUCLEOTIDE SEQUENCE [LARGE SCALE GENOMIC DNA]</scope>
    <source>
        <strain>GEY</strain>
        <strain evidence="7">DSM 9560</strain>
    </source>
</reference>
<name>A0A1I2JRQ7_9BACT</name>
<proteinExistence type="predicted"/>
<dbReference type="InterPro" id="IPR033428">
    <property type="entry name" value="DUF5118"/>
</dbReference>
<dbReference type="Proteomes" id="UP000199513">
    <property type="component" value="Unassembled WGS sequence"/>
</dbReference>
<dbReference type="RefSeq" id="WP_091549381.1">
    <property type="nucleotide sequence ID" value="NZ_FONY01000062.1"/>
</dbReference>
<dbReference type="Pfam" id="PF16313">
    <property type="entry name" value="DUF4953"/>
    <property type="match status" value="1"/>
</dbReference>
<evidence type="ECO:0000256" key="1">
    <source>
        <dbReference type="SAM" id="MobiDB-lite"/>
    </source>
</evidence>
<evidence type="ECO:0000259" key="5">
    <source>
        <dbReference type="Pfam" id="PF17162"/>
    </source>
</evidence>
<dbReference type="InterPro" id="IPR033413">
    <property type="entry name" value="DUF5117"/>
</dbReference>
<dbReference type="InterPro" id="IPR034032">
    <property type="entry name" value="Zn_MMP-like_bac"/>
</dbReference>
<keyword evidence="7" id="KW-1185">Reference proteome</keyword>
<dbReference type="CDD" id="cd04276">
    <property type="entry name" value="ZnMc_MMP_like_2"/>
    <property type="match status" value="1"/>
</dbReference>
<evidence type="ECO:0000313" key="6">
    <source>
        <dbReference type="EMBL" id="SFF57264.1"/>
    </source>
</evidence>
<feature type="domain" description="DUF5118" evidence="5">
    <location>
        <begin position="22"/>
        <end position="69"/>
    </location>
</feature>
<feature type="domain" description="DUF5117" evidence="4">
    <location>
        <begin position="81"/>
        <end position="272"/>
    </location>
</feature>
<dbReference type="EMBL" id="FONY01000062">
    <property type="protein sequence ID" value="SFF57264.1"/>
    <property type="molecule type" value="Genomic_DNA"/>
</dbReference>
<dbReference type="SUPFAM" id="SSF55486">
    <property type="entry name" value="Metalloproteases ('zincins'), catalytic domain"/>
    <property type="match status" value="1"/>
</dbReference>
<organism evidence="6 7">
    <name type="scientific">Thermoflexibacter ruber</name>
    <dbReference type="NCBI Taxonomy" id="1003"/>
    <lineage>
        <taxon>Bacteria</taxon>
        <taxon>Pseudomonadati</taxon>
        <taxon>Bacteroidota</taxon>
        <taxon>Cytophagia</taxon>
        <taxon>Cytophagales</taxon>
        <taxon>Thermoflexibacteraceae</taxon>
        <taxon>Thermoflexibacter</taxon>
    </lineage>
</organism>
<keyword evidence="2" id="KW-0732">Signal</keyword>
<sequence>MKKYLLFLFFIFCVHCLLAQMPSISEVTKDFKKYEGFFSFYFDEKTGAVYLEIDKFDTEFLYVNSLTAGLGSNDIGLDRNQLGDERIVYFNRVASKVLLFQPNQKYRAITSDKAEQRAVRESFAQSVLYGFDVEAVENNKVLVDMTEFLLRDAHGIADRIKNMRQGAYHLDISRSAIYLPRTKNFPQNTEFEATLTFTGAEAGNYLRSVVPSEEAFSLRLHHSFIQLPDNEYVPREYDPRSGFINISYYDYSTPVSEPLEKKFAIRHRLKKKNPSAKVSEAVKPIVYYLDNGTPEPIRTALLEGASWWNQAFEAAGYKDAFQVKLLPEDADPMDIRYNVINWVHRSTRGWSYGSSVTDPRTGEIIKGHVTLGSLRVRQDYLIATGLLAPFENGEKLDEKNDPMLKMALHRLKQLSAHEVGHTIGLVHNYAASMNNRASVMDYPHPTVSLDKNGNIDLSNAYTSEIGEWDKVSITWGYQDFPKGTDEKKALNEVLDKAIAKGLLFISDVDARATGGAHPKAHLWDNGDNAVKEFSNVLKVRQKALDNFSVKNIRNGVPYAVLEEVLVPIYNYHRYQLEAVAKLIGGMNYSYAIRGDKQVVTEIVPKEVQQQALDAMLQAISPEILTLPENIIKLIPPRPQGYSPHRELFSKRTGLTFDPMSAAEAAASFPMSFLFHHERAARLVEFKARNNSLGLEEVINTIIEKTWKSPRLSGLQRSVQMQTEQIMLTHLLALSINENASMLVKSIANQAVKNLKTWIEAKKAESKETDYLAHLDYALDRMKTPERAKVESEKPLPPGAPIGMCSLEE</sequence>
<feature type="domain" description="EcxA zinc-binding" evidence="3">
    <location>
        <begin position="401"/>
        <end position="709"/>
    </location>
</feature>
<dbReference type="Pfam" id="PF17148">
    <property type="entry name" value="DUF5117"/>
    <property type="match status" value="1"/>
</dbReference>
<evidence type="ECO:0008006" key="8">
    <source>
        <dbReference type="Google" id="ProtNLM"/>
    </source>
</evidence>
<evidence type="ECO:0000259" key="4">
    <source>
        <dbReference type="Pfam" id="PF17148"/>
    </source>
</evidence>
<dbReference type="PANTHER" id="PTHR38478:SF1">
    <property type="entry name" value="ZINC DEPENDENT METALLOPROTEASE DOMAIN LIPOPROTEIN"/>
    <property type="match status" value="1"/>
</dbReference>
<protein>
    <recommendedName>
        <fullName evidence="8">Peptidase</fullName>
    </recommendedName>
</protein>
<evidence type="ECO:0000313" key="7">
    <source>
        <dbReference type="Proteomes" id="UP000199513"/>
    </source>
</evidence>
<feature type="chain" id="PRO_5011647008" description="Peptidase" evidence="2">
    <location>
        <begin position="20"/>
        <end position="808"/>
    </location>
</feature>
<feature type="region of interest" description="Disordered" evidence="1">
    <location>
        <begin position="785"/>
        <end position="808"/>
    </location>
</feature>
<feature type="signal peptide" evidence="2">
    <location>
        <begin position="1"/>
        <end position="19"/>
    </location>
</feature>
<evidence type="ECO:0000256" key="2">
    <source>
        <dbReference type="SAM" id="SignalP"/>
    </source>
</evidence>
<accession>A0A1I2JRQ7</accession>
<dbReference type="InterPro" id="IPR032534">
    <property type="entry name" value="EcxA_zinc-bd"/>
</dbReference>
<evidence type="ECO:0000259" key="3">
    <source>
        <dbReference type="Pfam" id="PF16313"/>
    </source>
</evidence>
<dbReference type="PANTHER" id="PTHR38478">
    <property type="entry name" value="PEPTIDASE M1A AND M12B"/>
    <property type="match status" value="1"/>
</dbReference>
<dbReference type="OrthoDB" id="9776599at2"/>
<gene>
    <name evidence="6" type="ORF">SAMN04488541_10622</name>
</gene>
<dbReference type="STRING" id="1003.SAMN04488541_10622"/>
<dbReference type="AlphaFoldDB" id="A0A1I2JRQ7"/>